<evidence type="ECO:0000313" key="2">
    <source>
        <dbReference type="EMBL" id="CAA9483825.1"/>
    </source>
</evidence>
<organism evidence="2">
    <name type="scientific">uncultured Solirubrobacteraceae bacterium</name>
    <dbReference type="NCBI Taxonomy" id="1162706"/>
    <lineage>
        <taxon>Bacteria</taxon>
        <taxon>Bacillati</taxon>
        <taxon>Actinomycetota</taxon>
        <taxon>Thermoleophilia</taxon>
        <taxon>Solirubrobacterales</taxon>
        <taxon>Solirubrobacteraceae</taxon>
        <taxon>environmental samples</taxon>
    </lineage>
</organism>
<dbReference type="GO" id="GO:0008168">
    <property type="term" value="F:methyltransferase activity"/>
    <property type="evidence" value="ECO:0007669"/>
    <property type="project" value="UniProtKB-KW"/>
</dbReference>
<dbReference type="GO" id="GO:0004047">
    <property type="term" value="F:aminomethyltransferase activity"/>
    <property type="evidence" value="ECO:0007669"/>
    <property type="project" value="UniProtKB-EC"/>
</dbReference>
<gene>
    <name evidence="2" type="ORF">AVDCRST_MAG65-1600</name>
</gene>
<feature type="non-terminal residue" evidence="2">
    <location>
        <position position="93"/>
    </location>
</feature>
<dbReference type="Pfam" id="PF09347">
    <property type="entry name" value="DUF1989"/>
    <property type="match status" value="1"/>
</dbReference>
<proteinExistence type="predicted"/>
<sequence length="93" mass="9734">MSTTIETAASPLLEADADVSVDVGAGDGWTFALRAGDVLRMVDLEGNQAIDTLFFDAADPSNRYSAVDTIREQGSAYLGLGSRLLALDGDPLV</sequence>
<dbReference type="GO" id="GO:0032259">
    <property type="term" value="P:methylation"/>
    <property type="evidence" value="ECO:0007669"/>
    <property type="project" value="UniProtKB-KW"/>
</dbReference>
<evidence type="ECO:0000259" key="1">
    <source>
        <dbReference type="Pfam" id="PF09347"/>
    </source>
</evidence>
<protein>
    <submittedName>
        <fullName evidence="2">Urea carboxylase-related aminomethyltransferase</fullName>
        <ecNumber evidence="2">2.1.2.10</ecNumber>
    </submittedName>
</protein>
<feature type="domain" description="DUF1989" evidence="1">
    <location>
        <begin position="23"/>
        <end position="93"/>
    </location>
</feature>
<keyword evidence="2" id="KW-0808">Transferase</keyword>
<reference evidence="2" key="1">
    <citation type="submission" date="2020-02" db="EMBL/GenBank/DDBJ databases">
        <authorList>
            <person name="Meier V. D."/>
        </authorList>
    </citation>
    <scope>NUCLEOTIDE SEQUENCE</scope>
    <source>
        <strain evidence="2">AVDCRST_MAG65</strain>
    </source>
</reference>
<dbReference type="EC" id="2.1.2.10" evidence="2"/>
<dbReference type="AlphaFoldDB" id="A0A6J4RWV5"/>
<name>A0A6J4RWV5_9ACTN</name>
<accession>A0A6J4RWV5</accession>
<dbReference type="InterPro" id="IPR018959">
    <property type="entry name" value="DUF1989"/>
</dbReference>
<dbReference type="EMBL" id="CADCVL010000267">
    <property type="protein sequence ID" value="CAA9483825.1"/>
    <property type="molecule type" value="Genomic_DNA"/>
</dbReference>
<keyword evidence="2" id="KW-0489">Methyltransferase</keyword>